<dbReference type="PANTHER" id="PTHR33238:SF11">
    <property type="entry name" value="TRANSCRIPTIONAL REGULATOR MNTR"/>
    <property type="match status" value="1"/>
</dbReference>
<dbReference type="GO" id="GO:0003677">
    <property type="term" value="F:DNA binding"/>
    <property type="evidence" value="ECO:0007669"/>
    <property type="project" value="UniProtKB-KW"/>
</dbReference>
<evidence type="ECO:0000256" key="10">
    <source>
        <dbReference type="ARBA" id="ARBA00023159"/>
    </source>
</evidence>
<feature type="region of interest" description="Disordered" evidence="15">
    <location>
        <begin position="125"/>
        <end position="145"/>
    </location>
</feature>
<evidence type="ECO:0000256" key="7">
    <source>
        <dbReference type="ARBA" id="ARBA00023004"/>
    </source>
</evidence>
<dbReference type="Pfam" id="PF01325">
    <property type="entry name" value="Fe_dep_repress"/>
    <property type="match status" value="1"/>
</dbReference>
<evidence type="ECO:0000313" key="18">
    <source>
        <dbReference type="Proteomes" id="UP000540989"/>
    </source>
</evidence>
<evidence type="ECO:0000256" key="3">
    <source>
        <dbReference type="ARBA" id="ARBA00011738"/>
    </source>
</evidence>
<evidence type="ECO:0000256" key="12">
    <source>
        <dbReference type="ARBA" id="ARBA00023211"/>
    </source>
</evidence>
<protein>
    <recommendedName>
        <fullName evidence="4">Transcriptional regulator MntR</fullName>
    </recommendedName>
    <alternativeName>
        <fullName evidence="14">Manganese transport regulator</fullName>
    </alternativeName>
</protein>
<comment type="similarity">
    <text evidence="2">Belongs to the DtxR/MntR family.</text>
</comment>
<dbReference type="SMART" id="SM00899">
    <property type="entry name" value="FeoA"/>
    <property type="match status" value="1"/>
</dbReference>
<dbReference type="InterPro" id="IPR036388">
    <property type="entry name" value="WH-like_DNA-bd_sf"/>
</dbReference>
<keyword evidence="11" id="KW-0804">Transcription</keyword>
<dbReference type="SUPFAM" id="SSF47979">
    <property type="entry name" value="Iron-dependent repressor protein, dimerization domain"/>
    <property type="match status" value="1"/>
</dbReference>
<dbReference type="SUPFAM" id="SSF50037">
    <property type="entry name" value="C-terminal domain of transcriptional repressors"/>
    <property type="match status" value="1"/>
</dbReference>
<keyword evidence="8" id="KW-0805">Transcription regulation</keyword>
<proteinExistence type="inferred from homology"/>
<evidence type="ECO:0000256" key="8">
    <source>
        <dbReference type="ARBA" id="ARBA00023015"/>
    </source>
</evidence>
<evidence type="ECO:0000256" key="1">
    <source>
        <dbReference type="ARBA" id="ARBA00004496"/>
    </source>
</evidence>
<keyword evidence="9" id="KW-0238">DNA-binding</keyword>
<evidence type="ECO:0000256" key="13">
    <source>
        <dbReference type="ARBA" id="ARBA00025185"/>
    </source>
</evidence>
<keyword evidence="7" id="KW-0408">Iron</keyword>
<dbReference type="InterPro" id="IPR038157">
    <property type="entry name" value="FeoA_core_dom"/>
</dbReference>
<dbReference type="InterPro" id="IPR036421">
    <property type="entry name" value="Fe_dep_repressor_sf"/>
</dbReference>
<dbReference type="InterPro" id="IPR008988">
    <property type="entry name" value="Transcriptional_repressor_C"/>
</dbReference>
<keyword evidence="18" id="KW-1185">Reference proteome</keyword>
<comment type="caution">
    <text evidence="17">The sequence shown here is derived from an EMBL/GenBank/DDBJ whole genome shotgun (WGS) entry which is preliminary data.</text>
</comment>
<dbReference type="InterPro" id="IPR022687">
    <property type="entry name" value="HTH_DTXR"/>
</dbReference>
<comment type="subcellular location">
    <subcellularLocation>
        <location evidence="1">Cytoplasm</location>
    </subcellularLocation>
</comment>
<dbReference type="InterPro" id="IPR050536">
    <property type="entry name" value="DtxR_MntR_Metal-Reg"/>
</dbReference>
<dbReference type="EMBL" id="JACHIP010000002">
    <property type="protein sequence ID" value="MBB5057070.1"/>
    <property type="molecule type" value="Genomic_DNA"/>
</dbReference>
<dbReference type="SUPFAM" id="SSF46785">
    <property type="entry name" value="Winged helix' DNA-binding domain"/>
    <property type="match status" value="1"/>
</dbReference>
<evidence type="ECO:0000256" key="4">
    <source>
        <dbReference type="ARBA" id="ARBA00022386"/>
    </source>
</evidence>
<gene>
    <name evidence="17" type="ORF">HDF16_001755</name>
</gene>
<keyword evidence="5" id="KW-0963">Cytoplasm</keyword>
<comment type="subunit">
    <text evidence="3">Homodimer.</text>
</comment>
<dbReference type="Gene3D" id="1.10.10.10">
    <property type="entry name" value="Winged helix-like DNA-binding domain superfamily/Winged helix DNA-binding domain"/>
    <property type="match status" value="1"/>
</dbReference>
<dbReference type="GO" id="GO:0046914">
    <property type="term" value="F:transition metal ion binding"/>
    <property type="evidence" value="ECO:0007669"/>
    <property type="project" value="InterPro"/>
</dbReference>
<evidence type="ECO:0000313" key="17">
    <source>
        <dbReference type="EMBL" id="MBB5057070.1"/>
    </source>
</evidence>
<dbReference type="Pfam" id="PF04023">
    <property type="entry name" value="FeoA"/>
    <property type="match status" value="1"/>
</dbReference>
<reference evidence="17 18" key="1">
    <citation type="submission" date="2020-08" db="EMBL/GenBank/DDBJ databases">
        <title>Genomic Encyclopedia of Type Strains, Phase IV (KMG-V): Genome sequencing to study the core and pangenomes of soil and plant-associated prokaryotes.</title>
        <authorList>
            <person name="Whitman W."/>
        </authorList>
    </citation>
    <scope>NUCLEOTIDE SEQUENCE [LARGE SCALE GENOMIC DNA]</scope>
    <source>
        <strain evidence="17 18">M8UP14</strain>
    </source>
</reference>
<evidence type="ECO:0000256" key="11">
    <source>
        <dbReference type="ARBA" id="ARBA00023163"/>
    </source>
</evidence>
<evidence type="ECO:0000256" key="5">
    <source>
        <dbReference type="ARBA" id="ARBA00022490"/>
    </source>
</evidence>
<dbReference type="GO" id="GO:0003700">
    <property type="term" value="F:DNA-binding transcription factor activity"/>
    <property type="evidence" value="ECO:0007669"/>
    <property type="project" value="InterPro"/>
</dbReference>
<keyword evidence="12" id="KW-0464">Manganese</keyword>
<dbReference type="PROSITE" id="PS50944">
    <property type="entry name" value="HTH_DTXR"/>
    <property type="match status" value="1"/>
</dbReference>
<evidence type="ECO:0000256" key="6">
    <source>
        <dbReference type="ARBA" id="ARBA00022491"/>
    </source>
</evidence>
<sequence length="224" mass="24775">MPQRSTESVDNYLKAILTLGERQPGRVASNALAAHLGVAPASVTNMLQKLAAAAAPFVEYERHRGVLLSPSGRRRALEIVRHHRLIETFLYEVLDYPIEELHEEAERLEHFISERFEERIAAKLGHPTTDPHGHAIPSLEGEMPPRSSMCLTDVSEGTFIVDSISDRDAPTLRSLQANGLTPGTKVRVTRSPSDSYSVRIGRSTTALDLSPEVAREVRILPLTK</sequence>
<evidence type="ECO:0000256" key="14">
    <source>
        <dbReference type="ARBA" id="ARBA00032593"/>
    </source>
</evidence>
<dbReference type="Proteomes" id="UP000540989">
    <property type="component" value="Unassembled WGS sequence"/>
</dbReference>
<dbReference type="Pfam" id="PF02742">
    <property type="entry name" value="Fe_dep_repr_C"/>
    <property type="match status" value="1"/>
</dbReference>
<dbReference type="GO" id="GO:0046983">
    <property type="term" value="F:protein dimerization activity"/>
    <property type="evidence" value="ECO:0007669"/>
    <property type="project" value="InterPro"/>
</dbReference>
<dbReference type="InterPro" id="IPR036390">
    <property type="entry name" value="WH_DNA-bd_sf"/>
</dbReference>
<dbReference type="RefSeq" id="WP_184215542.1">
    <property type="nucleotide sequence ID" value="NZ_JACHIP010000002.1"/>
</dbReference>
<evidence type="ECO:0000256" key="9">
    <source>
        <dbReference type="ARBA" id="ARBA00023125"/>
    </source>
</evidence>
<evidence type="ECO:0000256" key="2">
    <source>
        <dbReference type="ARBA" id="ARBA00007871"/>
    </source>
</evidence>
<dbReference type="AlphaFoldDB" id="A0A7W7ZBX0"/>
<dbReference type="GO" id="GO:0005737">
    <property type="term" value="C:cytoplasm"/>
    <property type="evidence" value="ECO:0007669"/>
    <property type="project" value="UniProtKB-SubCell"/>
</dbReference>
<evidence type="ECO:0000256" key="15">
    <source>
        <dbReference type="SAM" id="MobiDB-lite"/>
    </source>
</evidence>
<name>A0A7W7ZBX0_9BACT</name>
<dbReference type="InterPro" id="IPR007167">
    <property type="entry name" value="Fe-transptr_FeoA-like"/>
</dbReference>
<keyword evidence="6" id="KW-0678">Repressor</keyword>
<organism evidence="17 18">
    <name type="scientific">Granulicella aggregans</name>
    <dbReference type="NCBI Taxonomy" id="474949"/>
    <lineage>
        <taxon>Bacteria</taxon>
        <taxon>Pseudomonadati</taxon>
        <taxon>Acidobacteriota</taxon>
        <taxon>Terriglobia</taxon>
        <taxon>Terriglobales</taxon>
        <taxon>Acidobacteriaceae</taxon>
        <taxon>Granulicella</taxon>
    </lineage>
</organism>
<dbReference type="InterPro" id="IPR001367">
    <property type="entry name" value="Fe_dep_repressor"/>
</dbReference>
<keyword evidence="10" id="KW-0010">Activator</keyword>
<evidence type="ECO:0000259" key="16">
    <source>
        <dbReference type="PROSITE" id="PS50944"/>
    </source>
</evidence>
<dbReference type="PANTHER" id="PTHR33238">
    <property type="entry name" value="IRON (METAL) DEPENDENT REPRESSOR, DTXR FAMILY"/>
    <property type="match status" value="1"/>
</dbReference>
<dbReference type="SMART" id="SM00529">
    <property type="entry name" value="HTH_DTXR"/>
    <property type="match status" value="1"/>
</dbReference>
<dbReference type="Gene3D" id="2.30.30.90">
    <property type="match status" value="1"/>
</dbReference>
<comment type="function">
    <text evidence="13">In the presence of manganese, represses expression of mntH and mntS. Up-regulates expression of mntP.</text>
</comment>
<accession>A0A7W7ZBX0</accession>
<dbReference type="InterPro" id="IPR022689">
    <property type="entry name" value="Iron_dep_repressor"/>
</dbReference>
<feature type="domain" description="HTH dtxR-type" evidence="16">
    <location>
        <begin position="1"/>
        <end position="69"/>
    </location>
</feature>